<dbReference type="Proteomes" id="UP000245934">
    <property type="component" value="Unassembled WGS sequence"/>
</dbReference>
<organism evidence="2 3">
    <name type="scientific">Methanospirillum stamsii</name>
    <dbReference type="NCBI Taxonomy" id="1277351"/>
    <lineage>
        <taxon>Archaea</taxon>
        <taxon>Methanobacteriati</taxon>
        <taxon>Methanobacteriota</taxon>
        <taxon>Stenosarchaea group</taxon>
        <taxon>Methanomicrobia</taxon>
        <taxon>Methanomicrobiales</taxon>
        <taxon>Methanospirillaceae</taxon>
        <taxon>Methanospirillum</taxon>
    </lineage>
</organism>
<proteinExistence type="predicted"/>
<keyword evidence="1" id="KW-0812">Transmembrane</keyword>
<name>A0A2V2N2X5_9EURY</name>
<accession>A0A2V2N2X5</accession>
<dbReference type="EMBL" id="QGMZ01000061">
    <property type="protein sequence ID" value="PWR69563.1"/>
    <property type="molecule type" value="Genomic_DNA"/>
</dbReference>
<feature type="transmembrane region" description="Helical" evidence="1">
    <location>
        <begin position="55"/>
        <end position="76"/>
    </location>
</feature>
<gene>
    <name evidence="2" type="ORF">DLD82_17460</name>
</gene>
<comment type="caution">
    <text evidence="2">The sequence shown here is derived from an EMBL/GenBank/DDBJ whole genome shotgun (WGS) entry which is preliminary data.</text>
</comment>
<keyword evidence="1" id="KW-0472">Membrane</keyword>
<reference evidence="2 3" key="1">
    <citation type="submission" date="2018-05" db="EMBL/GenBank/DDBJ databases">
        <title>Draft genome of Methanospirillum stamsii Pt1.</title>
        <authorList>
            <person name="Dueholm M.S."/>
            <person name="Nielsen P.H."/>
            <person name="Bakmann L.F."/>
            <person name="Otzen D.E."/>
        </authorList>
    </citation>
    <scope>NUCLEOTIDE SEQUENCE [LARGE SCALE GENOMIC DNA]</scope>
    <source>
        <strain evidence="2 3">Pt1</strain>
    </source>
</reference>
<evidence type="ECO:0000313" key="3">
    <source>
        <dbReference type="Proteomes" id="UP000245934"/>
    </source>
</evidence>
<dbReference type="AlphaFoldDB" id="A0A2V2N2X5"/>
<keyword evidence="3" id="KW-1185">Reference proteome</keyword>
<evidence type="ECO:0000256" key="1">
    <source>
        <dbReference type="SAM" id="Phobius"/>
    </source>
</evidence>
<evidence type="ECO:0000313" key="2">
    <source>
        <dbReference type="EMBL" id="PWR69563.1"/>
    </source>
</evidence>
<sequence>MFIIFLPNFSTLKMKSFVLDVSGFTLVDYKGNYLNFLQKLIFIHYSLVIFIQKTVIYSLFQDMQIILLNFFYRLYLVRSMMNKQNQLFFNKY</sequence>
<protein>
    <recommendedName>
        <fullName evidence="4">Transmembrane protein</fullName>
    </recommendedName>
</protein>
<keyword evidence="1" id="KW-1133">Transmembrane helix</keyword>
<evidence type="ECO:0008006" key="4">
    <source>
        <dbReference type="Google" id="ProtNLM"/>
    </source>
</evidence>